<feature type="transmembrane region" description="Helical" evidence="1">
    <location>
        <begin position="369"/>
        <end position="390"/>
    </location>
</feature>
<feature type="transmembrane region" description="Helical" evidence="1">
    <location>
        <begin position="279"/>
        <end position="299"/>
    </location>
</feature>
<keyword evidence="1" id="KW-1133">Transmembrane helix</keyword>
<keyword evidence="3" id="KW-1185">Reference proteome</keyword>
<feature type="transmembrane region" description="Helical" evidence="1">
    <location>
        <begin position="238"/>
        <end position="259"/>
    </location>
</feature>
<feature type="transmembrane region" description="Helical" evidence="1">
    <location>
        <begin position="402"/>
        <end position="422"/>
    </location>
</feature>
<proteinExistence type="predicted"/>
<dbReference type="EMBL" id="BONC01000021">
    <property type="protein sequence ID" value="GIF57220.1"/>
    <property type="molecule type" value="Genomic_DNA"/>
</dbReference>
<evidence type="ECO:0000313" key="2">
    <source>
        <dbReference type="EMBL" id="GIF57220.1"/>
    </source>
</evidence>
<keyword evidence="1" id="KW-0472">Membrane</keyword>
<keyword evidence="1" id="KW-0812">Transmembrane</keyword>
<sequence length="432" mass="45184">MTPLERRYRRLLLAYPRAYRRARGDELLTTLLEGAPPDRTHPPAGEAWDLVRGGLRQRFGPPHGRRYTVLALLGAAAAAYVALGVAVQFAADRDPGDVALPAAVSLMPPDVMSAGRASRTWTSIGGPTQVDVTYAPGSRPVPDLVADLRSHALAEGWAAVAATGSGITLERGGQTMVVTVGSGPTEFGVSAFLDVRYPVPAALLPAGAAALLLGGLTGWLVTTWTLRRFRALEPTGRLAIALTGVPALLLIAAAAVGWVANSRGSTQTTIFSAGLPERLGLLCTAATLGLAAVLPTRRFAPGRTPVDPVRVGARVVAVAHLAFGVAMATVLVTFTTRMLTAGADRAAMLSGAHDPKEVLSLPVFVPVALLYYTGLLLSPLLLTASVPLLVTGRRRVGRVAWHLLLVAAVSAVVLPALMLTPYGGDAARWWLD</sequence>
<name>A0ABQ4C4L2_9ACTN</name>
<feature type="transmembrane region" description="Helical" evidence="1">
    <location>
        <begin position="202"/>
        <end position="226"/>
    </location>
</feature>
<dbReference type="RefSeq" id="WP_203703321.1">
    <property type="nucleotide sequence ID" value="NZ_BAAALU010000021.1"/>
</dbReference>
<feature type="transmembrane region" description="Helical" evidence="1">
    <location>
        <begin position="311"/>
        <end position="334"/>
    </location>
</feature>
<organism evidence="2 3">
    <name type="scientific">Asanoa iriomotensis</name>
    <dbReference type="NCBI Taxonomy" id="234613"/>
    <lineage>
        <taxon>Bacteria</taxon>
        <taxon>Bacillati</taxon>
        <taxon>Actinomycetota</taxon>
        <taxon>Actinomycetes</taxon>
        <taxon>Micromonosporales</taxon>
        <taxon>Micromonosporaceae</taxon>
        <taxon>Asanoa</taxon>
    </lineage>
</organism>
<comment type="caution">
    <text evidence="2">The sequence shown here is derived from an EMBL/GenBank/DDBJ whole genome shotgun (WGS) entry which is preliminary data.</text>
</comment>
<evidence type="ECO:0000256" key="1">
    <source>
        <dbReference type="SAM" id="Phobius"/>
    </source>
</evidence>
<evidence type="ECO:0000313" key="3">
    <source>
        <dbReference type="Proteomes" id="UP000624325"/>
    </source>
</evidence>
<feature type="transmembrane region" description="Helical" evidence="1">
    <location>
        <begin position="67"/>
        <end position="91"/>
    </location>
</feature>
<gene>
    <name evidence="2" type="ORF">Air01nite_33150</name>
</gene>
<reference evidence="2 3" key="1">
    <citation type="submission" date="2021-01" db="EMBL/GenBank/DDBJ databases">
        <title>Whole genome shotgun sequence of Asanoa iriomotensis NBRC 100142.</title>
        <authorList>
            <person name="Komaki H."/>
            <person name="Tamura T."/>
        </authorList>
    </citation>
    <scope>NUCLEOTIDE SEQUENCE [LARGE SCALE GENOMIC DNA]</scope>
    <source>
        <strain evidence="2 3">NBRC 100142</strain>
    </source>
</reference>
<dbReference type="Proteomes" id="UP000624325">
    <property type="component" value="Unassembled WGS sequence"/>
</dbReference>
<protein>
    <submittedName>
        <fullName evidence="2">Uncharacterized protein</fullName>
    </submittedName>
</protein>
<accession>A0ABQ4C4L2</accession>